<sequence length="102" mass="11967">MSVNGRELKFGYYILVQVCFPRTTFKRVRRDGQTPGNWQVKLRQYKYDVSLKENIIKDIDMIVQEELNAFFIPTKNSKYEIKYSKHSENETGPEGALQGPFV</sequence>
<dbReference type="EMBL" id="JWZT01005165">
    <property type="protein sequence ID" value="KII61975.1"/>
    <property type="molecule type" value="Genomic_DNA"/>
</dbReference>
<evidence type="ECO:0000313" key="2">
    <source>
        <dbReference type="Proteomes" id="UP000031668"/>
    </source>
</evidence>
<comment type="caution">
    <text evidence="1">The sequence shown here is derived from an EMBL/GenBank/DDBJ whole genome shotgun (WGS) entry which is preliminary data.</text>
</comment>
<evidence type="ECO:0000313" key="1">
    <source>
        <dbReference type="EMBL" id="KII61975.1"/>
    </source>
</evidence>
<reference evidence="1 2" key="1">
    <citation type="journal article" date="2014" name="Genome Biol. Evol.">
        <title>The genome of the myxosporean Thelohanellus kitauei shows adaptations to nutrient acquisition within its fish host.</title>
        <authorList>
            <person name="Yang Y."/>
            <person name="Xiong J."/>
            <person name="Zhou Z."/>
            <person name="Huo F."/>
            <person name="Miao W."/>
            <person name="Ran C."/>
            <person name="Liu Y."/>
            <person name="Zhang J."/>
            <person name="Feng J."/>
            <person name="Wang M."/>
            <person name="Wang M."/>
            <person name="Wang L."/>
            <person name="Yao B."/>
        </authorList>
    </citation>
    <scope>NUCLEOTIDE SEQUENCE [LARGE SCALE GENOMIC DNA]</scope>
    <source>
        <strain evidence="1">Wuqing</strain>
    </source>
</reference>
<name>A0A0C2M4K3_THEKT</name>
<accession>A0A0C2M4K3</accession>
<gene>
    <name evidence="1" type="ORF">RF11_14286</name>
</gene>
<keyword evidence="2" id="KW-1185">Reference proteome</keyword>
<proteinExistence type="predicted"/>
<organism evidence="1 2">
    <name type="scientific">Thelohanellus kitauei</name>
    <name type="common">Myxosporean</name>
    <dbReference type="NCBI Taxonomy" id="669202"/>
    <lineage>
        <taxon>Eukaryota</taxon>
        <taxon>Metazoa</taxon>
        <taxon>Cnidaria</taxon>
        <taxon>Myxozoa</taxon>
        <taxon>Myxosporea</taxon>
        <taxon>Bivalvulida</taxon>
        <taxon>Platysporina</taxon>
        <taxon>Myxobolidae</taxon>
        <taxon>Thelohanellus</taxon>
    </lineage>
</organism>
<protein>
    <submittedName>
        <fullName evidence="1">Uncharacterized protein</fullName>
    </submittedName>
</protein>
<dbReference type="AlphaFoldDB" id="A0A0C2M4K3"/>
<dbReference type="Proteomes" id="UP000031668">
    <property type="component" value="Unassembled WGS sequence"/>
</dbReference>